<evidence type="ECO:0000313" key="1">
    <source>
        <dbReference type="EMBL" id="BDQ36746.1"/>
    </source>
</evidence>
<proteinExistence type="predicted"/>
<protein>
    <submittedName>
        <fullName evidence="1">Uncharacterized protein</fullName>
    </submittedName>
</protein>
<dbReference type="Proteomes" id="UP001317742">
    <property type="component" value="Chromosome"/>
</dbReference>
<keyword evidence="2" id="KW-1185">Reference proteome</keyword>
<reference evidence="1 2" key="1">
    <citation type="submission" date="2022-08" db="EMBL/GenBank/DDBJ databases">
        <title>Genome Sequence of the sulphate-reducing bacterium, Pseudodesulfovibrio sp. SYK.</title>
        <authorList>
            <person name="Kondo R."/>
            <person name="Kataoka T."/>
        </authorList>
    </citation>
    <scope>NUCLEOTIDE SEQUENCE [LARGE SCALE GENOMIC DNA]</scope>
    <source>
        <strain evidence="1 2">SYK</strain>
    </source>
</reference>
<accession>A0ABN6S0M0</accession>
<sequence length="75" mass="8076">MFFAAEIKGEINHTISGCFWNKSVSFGSLFKIFNNKKSGEREECTLDEGGVDISGGVFSVFHTTVGGIKPLPFGG</sequence>
<dbReference type="EMBL" id="AP026709">
    <property type="protein sequence ID" value="BDQ36746.1"/>
    <property type="molecule type" value="Genomic_DNA"/>
</dbReference>
<evidence type="ECO:0000313" key="2">
    <source>
        <dbReference type="Proteomes" id="UP001317742"/>
    </source>
</evidence>
<gene>
    <name evidence="1" type="ORF">SYK_11060</name>
</gene>
<organism evidence="1 2">
    <name type="scientific">Pseudodesulfovibrio nedwellii</name>
    <dbReference type="NCBI Taxonomy" id="2973072"/>
    <lineage>
        <taxon>Bacteria</taxon>
        <taxon>Pseudomonadati</taxon>
        <taxon>Thermodesulfobacteriota</taxon>
        <taxon>Desulfovibrionia</taxon>
        <taxon>Desulfovibrionales</taxon>
        <taxon>Desulfovibrionaceae</taxon>
    </lineage>
</organism>
<name>A0ABN6S0M0_9BACT</name>